<protein>
    <submittedName>
        <fullName evidence="3">UDP-glucose 4-epimerase</fullName>
    </submittedName>
</protein>
<dbReference type="SUPFAM" id="SSF51735">
    <property type="entry name" value="NAD(P)-binding Rossmann-fold domains"/>
    <property type="match status" value="1"/>
</dbReference>
<dbReference type="InterPro" id="IPR036291">
    <property type="entry name" value="NAD(P)-bd_dom_sf"/>
</dbReference>
<name>J9G3H4_9ZZZZ</name>
<reference evidence="3" key="1">
    <citation type="journal article" date="2012" name="PLoS ONE">
        <title>Gene sets for utilization of primary and secondary nutrition supplies in the distal gut of endangered iberian lynx.</title>
        <authorList>
            <person name="Alcaide M."/>
            <person name="Messina E."/>
            <person name="Richter M."/>
            <person name="Bargiela R."/>
            <person name="Peplies J."/>
            <person name="Huws S.A."/>
            <person name="Newbold C.J."/>
            <person name="Golyshin P.N."/>
            <person name="Simon M.A."/>
            <person name="Lopez G."/>
            <person name="Yakimov M.M."/>
            <person name="Ferrer M."/>
        </authorList>
    </citation>
    <scope>NUCLEOTIDE SEQUENCE</scope>
</reference>
<dbReference type="EMBL" id="AMCI01006590">
    <property type="protein sequence ID" value="EJW94069.1"/>
    <property type="molecule type" value="Genomic_DNA"/>
</dbReference>
<gene>
    <name evidence="3" type="ORF">EVA_17824</name>
</gene>
<dbReference type="PANTHER" id="PTHR43318:SF2">
    <property type="entry name" value="UDP-N-ACETYLGLUCOSAMINE 4,6-DEHYDRATASE (INVERTING)"/>
    <property type="match status" value="1"/>
</dbReference>
<evidence type="ECO:0000259" key="2">
    <source>
        <dbReference type="Pfam" id="PF02719"/>
    </source>
</evidence>
<proteinExistence type="inferred from homology"/>
<dbReference type="AlphaFoldDB" id="J9G3H4"/>
<dbReference type="InterPro" id="IPR051203">
    <property type="entry name" value="Polysaccharide_Synthase-Rel"/>
</dbReference>
<feature type="non-terminal residue" evidence="3">
    <location>
        <position position="155"/>
    </location>
</feature>
<evidence type="ECO:0000256" key="1">
    <source>
        <dbReference type="ARBA" id="ARBA00007430"/>
    </source>
</evidence>
<dbReference type="Pfam" id="PF02719">
    <property type="entry name" value="Polysacc_synt_2"/>
    <property type="match status" value="1"/>
</dbReference>
<dbReference type="Gene3D" id="3.40.50.720">
    <property type="entry name" value="NAD(P)-binding Rossmann-like Domain"/>
    <property type="match status" value="1"/>
</dbReference>
<dbReference type="InterPro" id="IPR003869">
    <property type="entry name" value="Polysac_CapD-like"/>
</dbReference>
<comment type="caution">
    <text evidence="3">The sequence shown here is derived from an EMBL/GenBank/DDBJ whole genome shotgun (WGS) entry which is preliminary data.</text>
</comment>
<organism evidence="3">
    <name type="scientific">gut metagenome</name>
    <dbReference type="NCBI Taxonomy" id="749906"/>
    <lineage>
        <taxon>unclassified sequences</taxon>
        <taxon>metagenomes</taxon>
        <taxon>organismal metagenomes</taxon>
    </lineage>
</organism>
<evidence type="ECO:0000313" key="3">
    <source>
        <dbReference type="EMBL" id="EJW94069.1"/>
    </source>
</evidence>
<accession>J9G3H4</accession>
<dbReference type="PANTHER" id="PTHR43318">
    <property type="entry name" value="UDP-N-ACETYLGLUCOSAMINE 4,6-DEHYDRATASE"/>
    <property type="match status" value="1"/>
</dbReference>
<sequence length="155" mass="17072">MSIFKDKTLMITGGTGSFGNAVLNRFLDTDIREIRVFSRDEKKQDDMRHEFQARLPQAAGKIKFFIGDVRDLQSVKNAIHGVDYIFHAAALKQVPSCEFFPLEAVKTNVLGTDNVLTAAIDEGVKTVICLSTDKAAYPVNAMGTSKAMMEKVIVA</sequence>
<feature type="domain" description="Polysaccharide biosynthesis protein CapD-like" evidence="2">
    <location>
        <begin position="9"/>
        <end position="155"/>
    </location>
</feature>
<comment type="similarity">
    <text evidence="1">Belongs to the polysaccharide synthase family.</text>
</comment>